<gene>
    <name evidence="1" type="ORF">NCTC13832_00419</name>
    <name evidence="2" type="ORF">NCTC13832_01160</name>
    <name evidence="3" type="ORF">NCTC13832_01808</name>
</gene>
<accession>A0A380GUG8</accession>
<sequence length="151" mass="17989">MSLYSKLRVWAFVLINKIMKMISFNEFTLMHINRTVSNWMIKYYSELDDVDMWVYFESYNTLRLICLSEAYLHDALKFVLKNCSNDLIYDFYVFLMFDESIGNLGSVISSDAMSRLNDKYDTKFEAEFNFDNERLEQLGDFDIGLMDNLPF</sequence>
<dbReference type="EMBL" id="UHDT01000001">
    <property type="protein sequence ID" value="SUM57478.1"/>
    <property type="molecule type" value="Genomic_DNA"/>
</dbReference>
<dbReference type="EMBL" id="UHDT01000001">
    <property type="protein sequence ID" value="SUM56761.1"/>
    <property type="molecule type" value="Genomic_DNA"/>
</dbReference>
<reference evidence="3 4" key="1">
    <citation type="submission" date="2018-06" db="EMBL/GenBank/DDBJ databases">
        <authorList>
            <consortium name="Pathogen Informatics"/>
            <person name="Doyle S."/>
        </authorList>
    </citation>
    <scope>NUCLEOTIDE SEQUENCE [LARGE SCALE GENOMIC DNA]</scope>
    <source>
        <strain evidence="3 4">NCTC13832</strain>
    </source>
</reference>
<evidence type="ECO:0000313" key="3">
    <source>
        <dbReference type="EMBL" id="SUM58072.1"/>
    </source>
</evidence>
<evidence type="ECO:0000313" key="4">
    <source>
        <dbReference type="Proteomes" id="UP000254100"/>
    </source>
</evidence>
<dbReference type="EMBL" id="UHDT01000001">
    <property type="protein sequence ID" value="SUM58072.1"/>
    <property type="molecule type" value="Genomic_DNA"/>
</dbReference>
<protein>
    <submittedName>
        <fullName evidence="3">Uncharacterized protein</fullName>
    </submittedName>
</protein>
<organism evidence="3 4">
    <name type="scientific">Staphylococcus microti</name>
    <dbReference type="NCBI Taxonomy" id="569857"/>
    <lineage>
        <taxon>Bacteria</taxon>
        <taxon>Bacillati</taxon>
        <taxon>Bacillota</taxon>
        <taxon>Bacilli</taxon>
        <taxon>Bacillales</taxon>
        <taxon>Staphylococcaceae</taxon>
        <taxon>Staphylococcus</taxon>
    </lineage>
</organism>
<name>A0A380GUG8_9STAP</name>
<dbReference type="Proteomes" id="UP000254100">
    <property type="component" value="Unassembled WGS sequence"/>
</dbReference>
<proteinExistence type="predicted"/>
<dbReference type="AlphaFoldDB" id="A0A380GUG8"/>
<evidence type="ECO:0000313" key="2">
    <source>
        <dbReference type="EMBL" id="SUM57478.1"/>
    </source>
</evidence>
<evidence type="ECO:0000313" key="1">
    <source>
        <dbReference type="EMBL" id="SUM56761.1"/>
    </source>
</evidence>